<name>C0E2S5_9CORY</name>
<dbReference type="HOGENOM" id="CLU_2971761_0_0_11"/>
<sequence length="58" mass="6837">MVTTPTPYHRRIIIRRRRPMSHSIPQYKTGITPVFTGFVAHLKAQHAMLSYFPTQRRS</sequence>
<protein>
    <submittedName>
        <fullName evidence="1">Uncharacterized protein</fullName>
    </submittedName>
</protein>
<accession>C0E2S5</accession>
<proteinExistence type="predicted"/>
<comment type="caution">
    <text evidence="1">The sequence shown here is derived from an EMBL/GenBank/DDBJ whole genome shotgun (WGS) entry which is preliminary data.</text>
</comment>
<dbReference type="EMBL" id="ACEB01000020">
    <property type="protein sequence ID" value="EEG27210.1"/>
    <property type="molecule type" value="Genomic_DNA"/>
</dbReference>
<evidence type="ECO:0000313" key="2">
    <source>
        <dbReference type="Proteomes" id="UP000006247"/>
    </source>
</evidence>
<gene>
    <name evidence="1" type="ORF">CORMATOL_01280</name>
</gene>
<reference evidence="1 2" key="1">
    <citation type="submission" date="2009-01" db="EMBL/GenBank/DDBJ databases">
        <authorList>
            <person name="Fulton L."/>
            <person name="Clifton S."/>
            <person name="Chinwalla A.T."/>
            <person name="Mitreva M."/>
            <person name="Sodergren E."/>
            <person name="Weinstock G."/>
            <person name="Clifton S."/>
            <person name="Dooling D.J."/>
            <person name="Fulton B."/>
            <person name="Minx P."/>
            <person name="Pepin K.H."/>
            <person name="Johnson M."/>
            <person name="Bhonagiri V."/>
            <person name="Nash W.E."/>
            <person name="Mardis E.R."/>
            <person name="Wilson R.K."/>
        </authorList>
    </citation>
    <scope>NUCLEOTIDE SEQUENCE [LARGE SCALE GENOMIC DNA]</scope>
    <source>
        <strain evidence="1 2">ATCC 33806</strain>
    </source>
</reference>
<organism evidence="1 2">
    <name type="scientific">Corynebacterium matruchotii ATCC 33806</name>
    <dbReference type="NCBI Taxonomy" id="566549"/>
    <lineage>
        <taxon>Bacteria</taxon>
        <taxon>Bacillati</taxon>
        <taxon>Actinomycetota</taxon>
        <taxon>Actinomycetes</taxon>
        <taxon>Mycobacteriales</taxon>
        <taxon>Corynebacteriaceae</taxon>
        <taxon>Corynebacterium</taxon>
    </lineage>
</organism>
<dbReference type="AlphaFoldDB" id="C0E2S5"/>
<evidence type="ECO:0000313" key="1">
    <source>
        <dbReference type="EMBL" id="EEG27210.1"/>
    </source>
</evidence>
<dbReference type="Proteomes" id="UP000006247">
    <property type="component" value="Unassembled WGS sequence"/>
</dbReference>